<comment type="caution">
    <text evidence="6">The sequence shown here is derived from an EMBL/GenBank/DDBJ whole genome shotgun (WGS) entry which is preliminary data.</text>
</comment>
<reference evidence="6 8" key="1">
    <citation type="submission" date="2019-08" db="EMBL/GenBank/DDBJ databases">
        <title>Subclass B2 metallo-beta lactamase from Pseudomonas synxantha.</title>
        <authorList>
            <person name="Poirel L."/>
            <person name="Palmieri M."/>
            <person name="Masseron A."/>
            <person name="Perreten V."/>
            <person name="Nordman P."/>
        </authorList>
    </citation>
    <scope>NUCLEOTIDE SEQUENCE [LARGE SCALE GENOMIC DNA]</scope>
    <source>
        <strain evidence="6 8">MCP106</strain>
    </source>
</reference>
<name>A0A5D3G1M5_9PSED</name>
<protein>
    <submittedName>
        <fullName evidence="6">Acyl--CoA ligase</fullName>
    </submittedName>
</protein>
<feature type="transmembrane region" description="Helical" evidence="3">
    <location>
        <begin position="81"/>
        <end position="100"/>
    </location>
</feature>
<dbReference type="Proteomes" id="UP000324029">
    <property type="component" value="Unassembled WGS sequence"/>
</dbReference>
<evidence type="ECO:0000259" key="5">
    <source>
        <dbReference type="Pfam" id="PF13193"/>
    </source>
</evidence>
<accession>A0A5D3G1M5</accession>
<evidence type="ECO:0000256" key="3">
    <source>
        <dbReference type="SAM" id="Phobius"/>
    </source>
</evidence>
<evidence type="ECO:0000313" key="8">
    <source>
        <dbReference type="Proteomes" id="UP000324029"/>
    </source>
</evidence>
<comment type="similarity">
    <text evidence="1">Belongs to the ATP-dependent AMP-binding enzyme family.</text>
</comment>
<keyword evidence="3" id="KW-0472">Membrane</keyword>
<evidence type="ECO:0000313" key="6">
    <source>
        <dbReference type="EMBL" id="TYK54273.1"/>
    </source>
</evidence>
<dbReference type="PROSITE" id="PS00455">
    <property type="entry name" value="AMP_BINDING"/>
    <property type="match status" value="1"/>
</dbReference>
<proteinExistence type="inferred from homology"/>
<dbReference type="PANTHER" id="PTHR43201">
    <property type="entry name" value="ACYL-COA SYNTHETASE"/>
    <property type="match status" value="1"/>
</dbReference>
<dbReference type="Pfam" id="PF13193">
    <property type="entry name" value="AMP-binding_C"/>
    <property type="match status" value="1"/>
</dbReference>
<dbReference type="GO" id="GO:0031956">
    <property type="term" value="F:medium-chain fatty acid-CoA ligase activity"/>
    <property type="evidence" value="ECO:0007669"/>
    <property type="project" value="TreeGrafter"/>
</dbReference>
<dbReference type="InterPro" id="IPR042099">
    <property type="entry name" value="ANL_N_sf"/>
</dbReference>
<dbReference type="Gene3D" id="3.40.50.12780">
    <property type="entry name" value="N-terminal domain of ligase-like"/>
    <property type="match status" value="1"/>
</dbReference>
<organism evidence="6 8">
    <name type="scientific">Pseudomonas synxantha</name>
    <dbReference type="NCBI Taxonomy" id="47883"/>
    <lineage>
        <taxon>Bacteria</taxon>
        <taxon>Pseudomonadati</taxon>
        <taxon>Pseudomonadota</taxon>
        <taxon>Gammaproteobacteria</taxon>
        <taxon>Pseudomonadales</taxon>
        <taxon>Pseudomonadaceae</taxon>
        <taxon>Pseudomonas</taxon>
    </lineage>
</organism>
<feature type="domain" description="AMP-binding enzyme C-terminal" evidence="5">
    <location>
        <begin position="433"/>
        <end position="508"/>
    </location>
</feature>
<dbReference type="InterPro" id="IPR025110">
    <property type="entry name" value="AMP-bd_C"/>
</dbReference>
<evidence type="ECO:0000256" key="1">
    <source>
        <dbReference type="ARBA" id="ARBA00006432"/>
    </source>
</evidence>
<dbReference type="PANTHER" id="PTHR43201:SF5">
    <property type="entry name" value="MEDIUM-CHAIN ACYL-COA LIGASE ACSF2, MITOCHONDRIAL"/>
    <property type="match status" value="1"/>
</dbReference>
<dbReference type="Gene3D" id="3.30.300.30">
    <property type="match status" value="1"/>
</dbReference>
<keyword evidence="3" id="KW-0812">Transmembrane</keyword>
<dbReference type="InterPro" id="IPR000873">
    <property type="entry name" value="AMP-dep_synth/lig_dom"/>
</dbReference>
<dbReference type="InterPro" id="IPR045851">
    <property type="entry name" value="AMP-bd_C_sf"/>
</dbReference>
<gene>
    <name evidence="7" type="ORF">FXO26_00230</name>
    <name evidence="6" type="ORF">FXO26_28560</name>
</gene>
<dbReference type="EMBL" id="VSRO01000022">
    <property type="protein sequence ID" value="TYK54273.1"/>
    <property type="molecule type" value="Genomic_DNA"/>
</dbReference>
<keyword evidence="2 6" id="KW-0436">Ligase</keyword>
<dbReference type="SUPFAM" id="SSF56801">
    <property type="entry name" value="Acetyl-CoA synthetase-like"/>
    <property type="match status" value="1"/>
</dbReference>
<sequence length="530" mass="58093">MARECEMEQLTPDVGANVCLALAQVCDRHAQRTALHLPDLGSAAKLSYAQLHQAISNAAVALAGLGIKRDDRIVLCLDVEAHALILVFACAYLGATAVVVGNRLSQEEMRYIVSDAAPKMVVTSLYDLGLFAGDLHTSMVVVAASDEDTGECSVFPGIDELVSMRGACVGMACVAGDHPALILYTSGTTSQPKGVVISHAHLVWSAQSNIEHLQVTENDVTLVFFPLCHTMAFSYQVLTSLFSGAAMVLRRVFNPQRFWSDAAHFECTWAAILPFVCHALAALEKPVRHSFRFWGFPSRNTDVEALFGVKTVGWWGMTELFAIGSVTSEHSADLNYSIGKPVSGYRYRLTDPVTNAGPFNARISADLQFNAQPGKNLFLGYLNKPGETRDAFTEDGWYITGDRFFETTEGVLFFDVRLKDIIKVGGENVSASEIEFAAYASAMISEVAVVSRPDPLLTETPVLFAVLNASGREDQALARRHIEQACRERLADFKRPREIIFLEDFPRAGLRKIAKNQLRQMALQQAHEPA</sequence>
<dbReference type="GO" id="GO:0006631">
    <property type="term" value="P:fatty acid metabolic process"/>
    <property type="evidence" value="ECO:0007669"/>
    <property type="project" value="TreeGrafter"/>
</dbReference>
<keyword evidence="3" id="KW-1133">Transmembrane helix</keyword>
<dbReference type="EMBL" id="VSRO01000001">
    <property type="protein sequence ID" value="TYK59576.1"/>
    <property type="molecule type" value="Genomic_DNA"/>
</dbReference>
<evidence type="ECO:0000313" key="7">
    <source>
        <dbReference type="EMBL" id="TYK59576.1"/>
    </source>
</evidence>
<dbReference type="InterPro" id="IPR020845">
    <property type="entry name" value="AMP-binding_CS"/>
</dbReference>
<feature type="domain" description="AMP-dependent synthetase/ligase" evidence="4">
    <location>
        <begin position="24"/>
        <end position="354"/>
    </location>
</feature>
<reference evidence="6 8" key="2">
    <citation type="submission" date="2019-08" db="EMBL/GenBank/DDBJ databases">
        <authorList>
            <person name="Brilhante M."/>
            <person name="Perreten V."/>
        </authorList>
    </citation>
    <scope>NUCLEOTIDE SEQUENCE [LARGE SCALE GENOMIC DNA]</scope>
    <source>
        <strain evidence="6 8">MCP106</strain>
    </source>
</reference>
<evidence type="ECO:0000256" key="2">
    <source>
        <dbReference type="ARBA" id="ARBA00022598"/>
    </source>
</evidence>
<evidence type="ECO:0000259" key="4">
    <source>
        <dbReference type="Pfam" id="PF00501"/>
    </source>
</evidence>
<dbReference type="Pfam" id="PF00501">
    <property type="entry name" value="AMP-binding"/>
    <property type="match status" value="1"/>
</dbReference>
<dbReference type="AlphaFoldDB" id="A0A5D3G1M5"/>